<reference evidence="9 10" key="1">
    <citation type="submission" date="2019-07" db="EMBL/GenBank/DDBJ databases">
        <title>Whole genome shotgun sequence of Cellulomonas persica NBRC 101101.</title>
        <authorList>
            <person name="Hosoyama A."/>
            <person name="Uohara A."/>
            <person name="Ohji S."/>
            <person name="Ichikawa N."/>
        </authorList>
    </citation>
    <scope>NUCLEOTIDE SEQUENCE [LARGE SCALE GENOMIC DNA]</scope>
    <source>
        <strain evidence="9 10">NBRC 101101</strain>
    </source>
</reference>
<evidence type="ECO:0000259" key="8">
    <source>
        <dbReference type="Pfam" id="PF02687"/>
    </source>
</evidence>
<name>A0A510USI3_9CELL</name>
<evidence type="ECO:0000256" key="7">
    <source>
        <dbReference type="SAM" id="Phobius"/>
    </source>
</evidence>
<accession>A0A510USI3</accession>
<protein>
    <submittedName>
        <fullName evidence="9">ABC transporter substrate-binding protein</fullName>
    </submittedName>
</protein>
<evidence type="ECO:0000313" key="9">
    <source>
        <dbReference type="EMBL" id="GEK17559.1"/>
    </source>
</evidence>
<keyword evidence="6 7" id="KW-0472">Membrane</keyword>
<dbReference type="AlphaFoldDB" id="A0A510USI3"/>
<keyword evidence="10" id="KW-1185">Reference proteome</keyword>
<evidence type="ECO:0000256" key="6">
    <source>
        <dbReference type="ARBA" id="ARBA00023136"/>
    </source>
</evidence>
<evidence type="ECO:0000256" key="2">
    <source>
        <dbReference type="ARBA" id="ARBA00022448"/>
    </source>
</evidence>
<sequence length="376" mass="38784">MFLALRELSFARGRFALMGSVVALIGVLMVLLSGLSVGLVNDGVSGLQKLPVSSFAFERDVDTSAAFTRSVVDVDTAQTWAAADGVAEAGPFGLTLVNTRTDGGLDLDLALFGVERDSWLAPQVATGTALADEGQIVLPGTLRDEGVAVGDVVTIDQVGTELEVVGFIDGQHTFGHVDVGYVDLRTWQEVRAGVRPGENVPEHAYQEVSAIAVLAADGASPDLAAVDAEAGTTSLTLTQSFGASPGFTAETSTLQLIQVFLYAISALVVGAFFTVVTIQRKHEIAVLRAMGASTRYLLRDSLTQSAILLVVSTAIGVGIGLLLGASISGTDMPFALEASPIVGASALLVVLGMVGAASAVTRITRVDPLTALGGNR</sequence>
<evidence type="ECO:0000256" key="5">
    <source>
        <dbReference type="ARBA" id="ARBA00022989"/>
    </source>
</evidence>
<keyword evidence="5 7" id="KW-1133">Transmembrane helix</keyword>
<proteinExistence type="predicted"/>
<comment type="subcellular location">
    <subcellularLocation>
        <location evidence="1">Cell membrane</location>
        <topology evidence="1">Multi-pass membrane protein</topology>
    </subcellularLocation>
</comment>
<keyword evidence="2" id="KW-0813">Transport</keyword>
<feature type="transmembrane region" description="Helical" evidence="7">
    <location>
        <begin position="306"/>
        <end position="329"/>
    </location>
</feature>
<dbReference type="InterPro" id="IPR051125">
    <property type="entry name" value="ABC-4/HrtB_transporter"/>
</dbReference>
<dbReference type="PANTHER" id="PTHR43738">
    <property type="entry name" value="ABC TRANSPORTER, MEMBRANE PROTEIN"/>
    <property type="match status" value="1"/>
</dbReference>
<feature type="domain" description="ABC3 transporter permease C-terminal" evidence="8">
    <location>
        <begin position="259"/>
        <end position="368"/>
    </location>
</feature>
<dbReference type="RefSeq" id="WP_146805833.1">
    <property type="nucleotide sequence ID" value="NZ_BJUA01000005.1"/>
</dbReference>
<dbReference type="PANTHER" id="PTHR43738:SF1">
    <property type="entry name" value="HEMIN TRANSPORT SYSTEM PERMEASE PROTEIN HRTB-RELATED"/>
    <property type="match status" value="1"/>
</dbReference>
<dbReference type="Pfam" id="PF02687">
    <property type="entry name" value="FtsX"/>
    <property type="match status" value="1"/>
</dbReference>
<feature type="transmembrane region" description="Helical" evidence="7">
    <location>
        <begin position="259"/>
        <end position="278"/>
    </location>
</feature>
<dbReference type="InterPro" id="IPR003838">
    <property type="entry name" value="ABC3_permease_C"/>
</dbReference>
<evidence type="ECO:0000256" key="3">
    <source>
        <dbReference type="ARBA" id="ARBA00022475"/>
    </source>
</evidence>
<dbReference type="OrthoDB" id="5242186at2"/>
<dbReference type="GO" id="GO:0005886">
    <property type="term" value="C:plasma membrane"/>
    <property type="evidence" value="ECO:0007669"/>
    <property type="project" value="UniProtKB-SubCell"/>
</dbReference>
<organism evidence="9 10">
    <name type="scientific">Cellulomonas persica</name>
    <dbReference type="NCBI Taxonomy" id="76861"/>
    <lineage>
        <taxon>Bacteria</taxon>
        <taxon>Bacillati</taxon>
        <taxon>Actinomycetota</taxon>
        <taxon>Actinomycetes</taxon>
        <taxon>Micrococcales</taxon>
        <taxon>Cellulomonadaceae</taxon>
        <taxon>Cellulomonas</taxon>
    </lineage>
</organism>
<evidence type="ECO:0000313" key="10">
    <source>
        <dbReference type="Proteomes" id="UP000321386"/>
    </source>
</evidence>
<evidence type="ECO:0000256" key="4">
    <source>
        <dbReference type="ARBA" id="ARBA00022692"/>
    </source>
</evidence>
<feature type="transmembrane region" description="Helical" evidence="7">
    <location>
        <begin position="341"/>
        <end position="360"/>
    </location>
</feature>
<evidence type="ECO:0000256" key="1">
    <source>
        <dbReference type="ARBA" id="ARBA00004651"/>
    </source>
</evidence>
<gene>
    <name evidence="9" type="ORF">CPE01_12920</name>
</gene>
<comment type="caution">
    <text evidence="9">The sequence shown here is derived from an EMBL/GenBank/DDBJ whole genome shotgun (WGS) entry which is preliminary data.</text>
</comment>
<dbReference type="Proteomes" id="UP000321386">
    <property type="component" value="Unassembled WGS sequence"/>
</dbReference>
<keyword evidence="4 7" id="KW-0812">Transmembrane</keyword>
<keyword evidence="3" id="KW-1003">Cell membrane</keyword>
<feature type="transmembrane region" description="Helical" evidence="7">
    <location>
        <begin position="15"/>
        <end position="40"/>
    </location>
</feature>
<dbReference type="EMBL" id="BJUA01000005">
    <property type="protein sequence ID" value="GEK17559.1"/>
    <property type="molecule type" value="Genomic_DNA"/>
</dbReference>